<dbReference type="GO" id="GO:0015630">
    <property type="term" value="C:microtubule cytoskeleton"/>
    <property type="evidence" value="ECO:0007669"/>
    <property type="project" value="UniProtKB-ARBA"/>
</dbReference>
<evidence type="ECO:0000313" key="5">
    <source>
        <dbReference type="EMBL" id="OQV15876.1"/>
    </source>
</evidence>
<evidence type="ECO:0000256" key="4">
    <source>
        <dbReference type="SAM" id="MobiDB-lite"/>
    </source>
</evidence>
<reference evidence="6" key="1">
    <citation type="submission" date="2017-01" db="EMBL/GenBank/DDBJ databases">
        <title>Comparative genomics of anhydrobiosis in the tardigrade Hypsibius dujardini.</title>
        <authorList>
            <person name="Yoshida Y."/>
            <person name="Koutsovoulos G."/>
            <person name="Laetsch D."/>
            <person name="Stevens L."/>
            <person name="Kumar S."/>
            <person name="Horikawa D."/>
            <person name="Ishino K."/>
            <person name="Komine S."/>
            <person name="Tomita M."/>
            <person name="Blaxter M."/>
            <person name="Arakawa K."/>
        </authorList>
    </citation>
    <scope>NUCLEOTIDE SEQUENCE [LARGE SCALE GENOMIC DNA]</scope>
    <source>
        <strain evidence="6">Z151</strain>
    </source>
</reference>
<dbReference type="InterPro" id="IPR006594">
    <property type="entry name" value="LisH"/>
</dbReference>
<protein>
    <submittedName>
        <fullName evidence="5">Uncharacterized protein</fullName>
    </submittedName>
</protein>
<organism evidence="5 6">
    <name type="scientific">Hypsibius exemplaris</name>
    <name type="common">Freshwater tardigrade</name>
    <dbReference type="NCBI Taxonomy" id="2072580"/>
    <lineage>
        <taxon>Eukaryota</taxon>
        <taxon>Metazoa</taxon>
        <taxon>Ecdysozoa</taxon>
        <taxon>Tardigrada</taxon>
        <taxon>Eutardigrada</taxon>
        <taxon>Parachela</taxon>
        <taxon>Hypsibioidea</taxon>
        <taxon>Hypsibiidae</taxon>
        <taxon>Hypsibius</taxon>
    </lineage>
</organism>
<dbReference type="Proteomes" id="UP000192578">
    <property type="component" value="Unassembled WGS sequence"/>
</dbReference>
<sequence>MSDTKEVLVDPELKEMIIQTLENSGRLHKIRAQLRAATYLALEGEKEFGTSAGSASLSALSQTETGILAIQLIRDFLLRTDMDHTLGVFSAEAGLNSTSAEEDSQSAADALDIAAVPEKPLLIQLIENYRNRPNPISRPKTADRRQHKSPRSFPEAVDQTEEVGSISARSLD</sequence>
<keyword evidence="3" id="KW-0206">Cytoskeleton</keyword>
<evidence type="ECO:0000313" key="6">
    <source>
        <dbReference type="Proteomes" id="UP000192578"/>
    </source>
</evidence>
<evidence type="ECO:0000256" key="2">
    <source>
        <dbReference type="ARBA" id="ARBA00022490"/>
    </source>
</evidence>
<dbReference type="PANTHER" id="PTHR15431">
    <property type="entry name" value="FGFR1 ONCOGENE PARTNER/LISH DOMAIN-CONTAINING PROTEIN"/>
    <property type="match status" value="1"/>
</dbReference>
<accession>A0A1W0WKZ8</accession>
<dbReference type="PANTHER" id="PTHR15431:SF4">
    <property type="entry name" value="PROTEIN TONNEAU 1B"/>
    <property type="match status" value="1"/>
</dbReference>
<dbReference type="PROSITE" id="PS50896">
    <property type="entry name" value="LISH"/>
    <property type="match status" value="1"/>
</dbReference>
<evidence type="ECO:0000256" key="1">
    <source>
        <dbReference type="ARBA" id="ARBA00004245"/>
    </source>
</evidence>
<dbReference type="EMBL" id="MTYJ01000081">
    <property type="protein sequence ID" value="OQV15876.1"/>
    <property type="molecule type" value="Genomic_DNA"/>
</dbReference>
<gene>
    <name evidence="5" type="ORF">BV898_09972</name>
</gene>
<dbReference type="AlphaFoldDB" id="A0A1W0WKZ8"/>
<proteinExistence type="predicted"/>
<keyword evidence="6" id="KW-1185">Reference proteome</keyword>
<dbReference type="Gene3D" id="1.20.960.40">
    <property type="match status" value="1"/>
</dbReference>
<name>A0A1W0WKZ8_HYPEX</name>
<comment type="caution">
    <text evidence="5">The sequence shown here is derived from an EMBL/GenBank/DDBJ whole genome shotgun (WGS) entry which is preliminary data.</text>
</comment>
<comment type="subcellular location">
    <subcellularLocation>
        <location evidence="1">Cytoplasm</location>
        <location evidence="1">Cytoskeleton</location>
    </subcellularLocation>
</comment>
<dbReference type="OrthoDB" id="2160638at2759"/>
<keyword evidence="2" id="KW-0963">Cytoplasm</keyword>
<feature type="region of interest" description="Disordered" evidence="4">
    <location>
        <begin position="132"/>
        <end position="172"/>
    </location>
</feature>
<evidence type="ECO:0000256" key="3">
    <source>
        <dbReference type="ARBA" id="ARBA00023212"/>
    </source>
</evidence>